<accession>A0A3L6TGI7</accession>
<evidence type="ECO:0000313" key="2">
    <source>
        <dbReference type="Proteomes" id="UP000275267"/>
    </source>
</evidence>
<protein>
    <submittedName>
        <fullName evidence="1">Uncharacterized protein</fullName>
    </submittedName>
</protein>
<name>A0A3L6TGI7_PANMI</name>
<dbReference type="Proteomes" id="UP000275267">
    <property type="component" value="Unassembled WGS sequence"/>
</dbReference>
<reference evidence="2" key="1">
    <citation type="journal article" date="2019" name="Nat. Commun.">
        <title>The genome of broomcorn millet.</title>
        <authorList>
            <person name="Zou C."/>
            <person name="Miki D."/>
            <person name="Li D."/>
            <person name="Tang Q."/>
            <person name="Xiao L."/>
            <person name="Rajput S."/>
            <person name="Deng P."/>
            <person name="Jia W."/>
            <person name="Huang R."/>
            <person name="Zhang M."/>
            <person name="Sun Y."/>
            <person name="Hu J."/>
            <person name="Fu X."/>
            <person name="Schnable P.S."/>
            <person name="Li F."/>
            <person name="Zhang H."/>
            <person name="Feng B."/>
            <person name="Zhu X."/>
            <person name="Liu R."/>
            <person name="Schnable J.C."/>
            <person name="Zhu J.-K."/>
            <person name="Zhang H."/>
        </authorList>
    </citation>
    <scope>NUCLEOTIDE SEQUENCE [LARGE SCALE GENOMIC DNA]</scope>
</reference>
<dbReference type="AlphaFoldDB" id="A0A3L6TGI7"/>
<dbReference type="EMBL" id="PQIB02000002">
    <property type="protein sequence ID" value="RLN36210.1"/>
    <property type="molecule type" value="Genomic_DNA"/>
</dbReference>
<keyword evidence="2" id="KW-1185">Reference proteome</keyword>
<gene>
    <name evidence="1" type="ORF">C2845_PM03G24570</name>
</gene>
<dbReference type="OrthoDB" id="1937476at2759"/>
<proteinExistence type="predicted"/>
<comment type="caution">
    <text evidence="1">The sequence shown here is derived from an EMBL/GenBank/DDBJ whole genome shotgun (WGS) entry which is preliminary data.</text>
</comment>
<sequence length="178" mass="19237">MGANFIDMLTPSKVPFYGVVPGNAATPLGTVVLPVTFGTRENYRTKDIKFKVATFKTSYNAILGRSAMAKFMAVPHYVYLLLKMPGKSGVLTFRGDLEKSYDCDQKAIEYASATRAPDASGDVLAVAQQLSEIGLEIPTKKVNYSKPQPTGELALKSIQLQEGDSSKIALIGSQLDPK</sequence>
<organism evidence="1 2">
    <name type="scientific">Panicum miliaceum</name>
    <name type="common">Proso millet</name>
    <name type="synonym">Broomcorn millet</name>
    <dbReference type="NCBI Taxonomy" id="4540"/>
    <lineage>
        <taxon>Eukaryota</taxon>
        <taxon>Viridiplantae</taxon>
        <taxon>Streptophyta</taxon>
        <taxon>Embryophyta</taxon>
        <taxon>Tracheophyta</taxon>
        <taxon>Spermatophyta</taxon>
        <taxon>Magnoliopsida</taxon>
        <taxon>Liliopsida</taxon>
        <taxon>Poales</taxon>
        <taxon>Poaceae</taxon>
        <taxon>PACMAD clade</taxon>
        <taxon>Panicoideae</taxon>
        <taxon>Panicodae</taxon>
        <taxon>Paniceae</taxon>
        <taxon>Panicinae</taxon>
        <taxon>Panicum</taxon>
        <taxon>Panicum sect. Panicum</taxon>
    </lineage>
</organism>
<evidence type="ECO:0000313" key="1">
    <source>
        <dbReference type="EMBL" id="RLN36210.1"/>
    </source>
</evidence>